<organism evidence="3 4">
    <name type="scientific">Phocaeicola massiliensis B84634 = Timone 84634 = DSM 17679 = JCM 13223</name>
    <dbReference type="NCBI Taxonomy" id="1121098"/>
    <lineage>
        <taxon>Bacteria</taxon>
        <taxon>Pseudomonadati</taxon>
        <taxon>Bacteroidota</taxon>
        <taxon>Bacteroidia</taxon>
        <taxon>Bacteroidales</taxon>
        <taxon>Bacteroidaceae</taxon>
        <taxon>Phocaeicola</taxon>
    </lineage>
</organism>
<dbReference type="STRING" id="1121098.HMPREF1534_02319"/>
<dbReference type="OrthoDB" id="1315521at2"/>
<dbReference type="Proteomes" id="UP000017831">
    <property type="component" value="Unassembled WGS sequence"/>
</dbReference>
<dbReference type="InterPro" id="IPR036388">
    <property type="entry name" value="WH-like_DNA-bd_sf"/>
</dbReference>
<dbReference type="PROSITE" id="PS52050">
    <property type="entry name" value="WYL"/>
    <property type="match status" value="1"/>
</dbReference>
<name>U6RFF8_9BACT</name>
<evidence type="ECO:0000313" key="3">
    <source>
        <dbReference type="EMBL" id="EOA54441.1"/>
    </source>
</evidence>
<sequence>MELHKFERQLRLMMLLTQNRKYTLEELGKRLDMSSRNVYRYIEAFKMAGFIVRKTNGCYSLDKSSPYFKDISTLVHFTEEEAYILKRAIESVDGNTSLKQNLKEKLYKVYDYEILSEIVVRSGIADNVHNLYEAVKDKRQVAFHEYKSSNSHAVTDRVVEPFAFTANNNEIWCYEPASGKNKLFKVSRITSVEVLETGWQFEESHEEGYTDVFHISSDRRLPVTLRLGMTAANLLIEEFQLAEKYMEREDDAHWLFHTEVCKYEGIGRFVLGLFEDIEIINSPDFVLYLKEKVQNISEKIQD</sequence>
<feature type="domain" description="WYL" evidence="2">
    <location>
        <begin position="128"/>
        <end position="194"/>
    </location>
</feature>
<dbReference type="HOGENOM" id="CLU_933096_0_0_10"/>
<dbReference type="Gene3D" id="1.10.10.10">
    <property type="entry name" value="Winged helix-like DNA-binding domain superfamily/Winged helix DNA-binding domain"/>
    <property type="match status" value="1"/>
</dbReference>
<dbReference type="RefSeq" id="WP_005941135.1">
    <property type="nucleotide sequence ID" value="NZ_KB890325.1"/>
</dbReference>
<gene>
    <name evidence="3" type="ORF">HMPREF1534_02319</name>
</gene>
<dbReference type="InterPro" id="IPR013196">
    <property type="entry name" value="HTH_11"/>
</dbReference>
<feature type="domain" description="Helix-turn-helix type 11" evidence="1">
    <location>
        <begin position="8"/>
        <end position="57"/>
    </location>
</feature>
<dbReference type="Pfam" id="PF13280">
    <property type="entry name" value="WYL"/>
    <property type="match status" value="1"/>
</dbReference>
<evidence type="ECO:0000259" key="1">
    <source>
        <dbReference type="Pfam" id="PF08279"/>
    </source>
</evidence>
<evidence type="ECO:0000313" key="4">
    <source>
        <dbReference type="Proteomes" id="UP000017831"/>
    </source>
</evidence>
<dbReference type="AlphaFoldDB" id="U6RFF8"/>
<reference evidence="3 4" key="1">
    <citation type="submission" date="2013-04" db="EMBL/GenBank/DDBJ databases">
        <title>The Genome Sequence of Bacteroides massiliensis DSM 17679.</title>
        <authorList>
            <consortium name="The Broad Institute Genomics Platform"/>
            <person name="Earl A."/>
            <person name="Ward D."/>
            <person name="Feldgarden M."/>
            <person name="Gevers D."/>
            <person name="Martens E."/>
            <person name="Fenner L."/>
            <person name="Roux V."/>
            <person name="Mallet M.N."/>
            <person name="Raoult D."/>
            <person name="Walker B."/>
            <person name="Young S."/>
            <person name="Zeng Q."/>
            <person name="Gargeya S."/>
            <person name="Fitzgerald M."/>
            <person name="Haas B."/>
            <person name="Abouelleil A."/>
            <person name="Allen A.W."/>
            <person name="Alvarado L."/>
            <person name="Arachchi H.M."/>
            <person name="Berlin A.M."/>
            <person name="Chapman S.B."/>
            <person name="Gainer-Dewar J."/>
            <person name="Goldberg J."/>
            <person name="Griggs A."/>
            <person name="Gujja S."/>
            <person name="Hansen M."/>
            <person name="Howarth C."/>
            <person name="Imamovic A."/>
            <person name="Ireland A."/>
            <person name="Larimer J."/>
            <person name="McCowan C."/>
            <person name="Murphy C."/>
            <person name="Pearson M."/>
            <person name="Poon T.W."/>
            <person name="Priest M."/>
            <person name="Roberts A."/>
            <person name="Saif S."/>
            <person name="Shea T."/>
            <person name="Sisk P."/>
            <person name="Sykes S."/>
            <person name="Wortman J."/>
            <person name="Nusbaum C."/>
            <person name="Birren B."/>
        </authorList>
    </citation>
    <scope>NUCLEOTIDE SEQUENCE [LARGE SCALE GENOMIC DNA]</scope>
    <source>
        <strain evidence="4">B84634 / Timone 84634 / DSM 17679 / JCM 13223</strain>
    </source>
</reference>
<dbReference type="Pfam" id="PF08279">
    <property type="entry name" value="HTH_11"/>
    <property type="match status" value="1"/>
</dbReference>
<dbReference type="GeneID" id="60061744"/>
<dbReference type="PATRIC" id="fig|1121098.3.peg.2360"/>
<accession>U6RFF8</accession>
<dbReference type="PANTHER" id="PTHR34580:SF1">
    <property type="entry name" value="PROTEIN PAFC"/>
    <property type="match status" value="1"/>
</dbReference>
<dbReference type="InterPro" id="IPR036390">
    <property type="entry name" value="WH_DNA-bd_sf"/>
</dbReference>
<dbReference type="InterPro" id="IPR051534">
    <property type="entry name" value="CBASS_pafABC_assoc_protein"/>
</dbReference>
<proteinExistence type="predicted"/>
<comment type="caution">
    <text evidence="3">The sequence shown here is derived from an EMBL/GenBank/DDBJ whole genome shotgun (WGS) entry which is preliminary data.</text>
</comment>
<dbReference type="EMBL" id="AQHY01000026">
    <property type="protein sequence ID" value="EOA54441.1"/>
    <property type="molecule type" value="Genomic_DNA"/>
</dbReference>
<protein>
    <recommendedName>
        <fullName evidence="5">WYL domain-containing protein</fullName>
    </recommendedName>
</protein>
<dbReference type="PANTHER" id="PTHR34580">
    <property type="match status" value="1"/>
</dbReference>
<evidence type="ECO:0008006" key="5">
    <source>
        <dbReference type="Google" id="ProtNLM"/>
    </source>
</evidence>
<dbReference type="eggNOG" id="COG2378">
    <property type="taxonomic scope" value="Bacteria"/>
</dbReference>
<dbReference type="InterPro" id="IPR026881">
    <property type="entry name" value="WYL_dom"/>
</dbReference>
<keyword evidence="4" id="KW-1185">Reference proteome</keyword>
<dbReference type="SUPFAM" id="SSF46785">
    <property type="entry name" value="Winged helix' DNA-binding domain"/>
    <property type="match status" value="1"/>
</dbReference>
<evidence type="ECO:0000259" key="2">
    <source>
        <dbReference type="Pfam" id="PF13280"/>
    </source>
</evidence>